<dbReference type="InterPro" id="IPR000160">
    <property type="entry name" value="GGDEF_dom"/>
</dbReference>
<dbReference type="InterPro" id="IPR043128">
    <property type="entry name" value="Rev_trsase/Diguanyl_cyclase"/>
</dbReference>
<evidence type="ECO:0000256" key="3">
    <source>
        <dbReference type="ARBA" id="ARBA00012528"/>
    </source>
</evidence>
<evidence type="ECO:0000256" key="2">
    <source>
        <dbReference type="ARBA" id="ARBA00004665"/>
    </source>
</evidence>
<evidence type="ECO:0000256" key="12">
    <source>
        <dbReference type="ARBA" id="ARBA00034247"/>
    </source>
</evidence>
<dbReference type="Gene3D" id="1.10.490.10">
    <property type="entry name" value="Globins"/>
    <property type="match status" value="1"/>
</dbReference>
<evidence type="ECO:0000256" key="9">
    <source>
        <dbReference type="ARBA" id="ARBA00022842"/>
    </source>
</evidence>
<feature type="domain" description="GGDEF" evidence="13">
    <location>
        <begin position="337"/>
        <end position="470"/>
    </location>
</feature>
<dbReference type="SMART" id="SM00267">
    <property type="entry name" value="GGDEF"/>
    <property type="match status" value="1"/>
</dbReference>
<evidence type="ECO:0000313" key="15">
    <source>
        <dbReference type="Proteomes" id="UP000671960"/>
    </source>
</evidence>
<protein>
    <recommendedName>
        <fullName evidence="4">Diguanylate cyclase DosC</fullName>
        <ecNumber evidence="3">2.7.7.65</ecNumber>
    </recommendedName>
    <alternativeName>
        <fullName evidence="11">Direct oxygen-sensing cyclase</fullName>
    </alternativeName>
</protein>
<dbReference type="EMBL" id="CP050854">
    <property type="protein sequence ID" value="QTF07948.1"/>
    <property type="molecule type" value="Genomic_DNA"/>
</dbReference>
<evidence type="ECO:0000259" key="13">
    <source>
        <dbReference type="PROSITE" id="PS50887"/>
    </source>
</evidence>
<evidence type="ECO:0000256" key="10">
    <source>
        <dbReference type="ARBA" id="ARBA00023004"/>
    </source>
</evidence>
<dbReference type="Proteomes" id="UP000671960">
    <property type="component" value="Chromosome"/>
</dbReference>
<dbReference type="InterPro" id="IPR048442">
    <property type="entry name" value="DosC_2nd"/>
</dbReference>
<evidence type="ECO:0000256" key="11">
    <source>
        <dbReference type="ARBA" id="ARBA00029839"/>
    </source>
</evidence>
<dbReference type="InterPro" id="IPR044398">
    <property type="entry name" value="Globin-sensor_dom"/>
</dbReference>
<dbReference type="Pfam" id="PF11563">
    <property type="entry name" value="Protoglobin"/>
    <property type="match status" value="1"/>
</dbReference>
<dbReference type="Pfam" id="PF00990">
    <property type="entry name" value="GGDEF"/>
    <property type="match status" value="1"/>
</dbReference>
<dbReference type="CDD" id="cd01949">
    <property type="entry name" value="GGDEF"/>
    <property type="match status" value="1"/>
</dbReference>
<dbReference type="PANTHER" id="PTHR45138">
    <property type="entry name" value="REGULATORY COMPONENTS OF SENSORY TRANSDUCTION SYSTEM"/>
    <property type="match status" value="1"/>
</dbReference>
<evidence type="ECO:0000256" key="5">
    <source>
        <dbReference type="ARBA" id="ARBA00022617"/>
    </source>
</evidence>
<proteinExistence type="predicted"/>
<evidence type="ECO:0000256" key="4">
    <source>
        <dbReference type="ARBA" id="ARBA00015125"/>
    </source>
</evidence>
<dbReference type="SUPFAM" id="SSF55073">
    <property type="entry name" value="Nucleotide cyclase"/>
    <property type="match status" value="1"/>
</dbReference>
<dbReference type="Gene3D" id="3.30.70.270">
    <property type="match status" value="1"/>
</dbReference>
<gene>
    <name evidence="14" type="ORF">HC231_08440</name>
</gene>
<dbReference type="EC" id="2.7.7.65" evidence="3"/>
<sequence length="470" mass="53692">MDELLNSNQQIANEETSDNQFILSEWKKLISITSPDAFNLLHTLSKQKSSTLAGEFYSYMLKDPEASLFLSSQQVHDRLFASMRKWIEVILSNSGENLDELIAHQKKIGQIHARIGIPIELVARGSRRLKWKLYEYMSQQASDKSVGFEAMRFASISMDIATEIMSKSYSHSHDSAAKSEESYRLLSLLNNADIERERQNAALLNWENTFIFNVATGAPLITTHTLEDSEFGLWFNHKGKPSFGNTQDAQAISEMIKAVDEDIGHFNNNIPLKQNAYAPLLKSVRNRIHKIHVFMDSLFDEIQKLENGKDTLTLLLNRRFLPTILRHETSLAMRKNTPLTIAMIDIDHFKVINDTYGHAVGDAVLKNTAEIFYENTRSSDYIFRYGGEEFMFVLIETTKDTAYTFIERLREKIQNHKIRLQSNETINITISAGIAMYSGHPDYQYLINAADAALYQAKANGRNRIEFAPE</sequence>
<evidence type="ECO:0000256" key="7">
    <source>
        <dbReference type="ARBA" id="ARBA00022723"/>
    </source>
</evidence>
<dbReference type="InterPro" id="IPR009050">
    <property type="entry name" value="Globin-like_sf"/>
</dbReference>
<dbReference type="CDD" id="cd14757">
    <property type="entry name" value="GS_EcDosC-like_GGDEF"/>
    <property type="match status" value="1"/>
</dbReference>
<dbReference type="InterPro" id="IPR039435">
    <property type="entry name" value="DosC_GS"/>
</dbReference>
<keyword evidence="8" id="KW-0547">Nucleotide-binding</keyword>
<accession>A0ABX7UQE7</accession>
<dbReference type="InterPro" id="IPR012292">
    <property type="entry name" value="Globin/Proto"/>
</dbReference>
<keyword evidence="5" id="KW-0349">Heme</keyword>
<evidence type="ECO:0000256" key="8">
    <source>
        <dbReference type="ARBA" id="ARBA00022741"/>
    </source>
</evidence>
<comment type="pathway">
    <text evidence="2">Purine metabolism; 3',5'-cyclic di-GMP biosynthesis.</text>
</comment>
<dbReference type="Pfam" id="PF21118">
    <property type="entry name" value="DosC_2nd"/>
    <property type="match status" value="1"/>
</dbReference>
<organism evidence="14 15">
    <name type="scientific">Brenneria izadpanahii</name>
    <dbReference type="NCBI Taxonomy" id="2722756"/>
    <lineage>
        <taxon>Bacteria</taxon>
        <taxon>Pseudomonadati</taxon>
        <taxon>Pseudomonadota</taxon>
        <taxon>Gammaproteobacteria</taxon>
        <taxon>Enterobacterales</taxon>
        <taxon>Pectobacteriaceae</taxon>
        <taxon>Brenneria</taxon>
    </lineage>
</organism>
<dbReference type="NCBIfam" id="TIGR00254">
    <property type="entry name" value="GGDEF"/>
    <property type="match status" value="1"/>
</dbReference>
<dbReference type="PANTHER" id="PTHR45138:SF9">
    <property type="entry name" value="DIGUANYLATE CYCLASE DGCM-RELATED"/>
    <property type="match status" value="1"/>
</dbReference>
<dbReference type="RefSeq" id="WP_208230569.1">
    <property type="nucleotide sequence ID" value="NZ_CP050854.1"/>
</dbReference>
<evidence type="ECO:0000313" key="14">
    <source>
        <dbReference type="EMBL" id="QTF07948.1"/>
    </source>
</evidence>
<keyword evidence="7" id="KW-0479">Metal-binding</keyword>
<comment type="cofactor">
    <cofactor evidence="1">
        <name>heme</name>
        <dbReference type="ChEBI" id="CHEBI:30413"/>
    </cofactor>
</comment>
<dbReference type="SUPFAM" id="SSF46458">
    <property type="entry name" value="Globin-like"/>
    <property type="match status" value="1"/>
</dbReference>
<keyword evidence="9" id="KW-0460">Magnesium</keyword>
<dbReference type="PROSITE" id="PS50887">
    <property type="entry name" value="GGDEF"/>
    <property type="match status" value="1"/>
</dbReference>
<comment type="catalytic activity">
    <reaction evidence="12">
        <text>2 GTP = 3',3'-c-di-GMP + 2 diphosphate</text>
        <dbReference type="Rhea" id="RHEA:24898"/>
        <dbReference type="ChEBI" id="CHEBI:33019"/>
        <dbReference type="ChEBI" id="CHEBI:37565"/>
        <dbReference type="ChEBI" id="CHEBI:58805"/>
        <dbReference type="EC" id="2.7.7.65"/>
    </reaction>
</comment>
<dbReference type="InterPro" id="IPR050469">
    <property type="entry name" value="Diguanylate_Cyclase"/>
</dbReference>
<dbReference type="InterPro" id="IPR029787">
    <property type="entry name" value="Nucleotide_cyclase"/>
</dbReference>
<keyword evidence="10" id="KW-0408">Iron</keyword>
<keyword evidence="6" id="KW-0808">Transferase</keyword>
<reference evidence="14 15" key="1">
    <citation type="submission" date="2020-03" db="EMBL/GenBank/DDBJ databases">
        <authorList>
            <person name="Bakhshi Ganjeh M."/>
        </authorList>
    </citation>
    <scope>NUCLEOTIDE SEQUENCE [LARGE SCALE GENOMIC DNA]</scope>
    <source>
        <strain evidence="15">Iran 50</strain>
    </source>
</reference>
<keyword evidence="15" id="KW-1185">Reference proteome</keyword>
<evidence type="ECO:0000256" key="6">
    <source>
        <dbReference type="ARBA" id="ARBA00022679"/>
    </source>
</evidence>
<evidence type="ECO:0000256" key="1">
    <source>
        <dbReference type="ARBA" id="ARBA00001971"/>
    </source>
</evidence>
<name>A0ABX7UQE7_9GAMM</name>